<evidence type="ECO:0000313" key="2">
    <source>
        <dbReference type="EMBL" id="KAJ8334621.1"/>
    </source>
</evidence>
<feature type="region of interest" description="Disordered" evidence="1">
    <location>
        <begin position="14"/>
        <end position="47"/>
    </location>
</feature>
<comment type="caution">
    <text evidence="2">The sequence shown here is derived from an EMBL/GenBank/DDBJ whole genome shotgun (WGS) entry which is preliminary data.</text>
</comment>
<reference evidence="2" key="1">
    <citation type="journal article" date="2023" name="Science">
        <title>Genome structures resolve the early diversification of teleost fishes.</title>
        <authorList>
            <person name="Parey E."/>
            <person name="Louis A."/>
            <person name="Montfort J."/>
            <person name="Bouchez O."/>
            <person name="Roques C."/>
            <person name="Iampietro C."/>
            <person name="Lluch J."/>
            <person name="Castinel A."/>
            <person name="Donnadieu C."/>
            <person name="Desvignes T."/>
            <person name="Floi Bucao C."/>
            <person name="Jouanno E."/>
            <person name="Wen M."/>
            <person name="Mejri S."/>
            <person name="Dirks R."/>
            <person name="Jansen H."/>
            <person name="Henkel C."/>
            <person name="Chen W.J."/>
            <person name="Zahm M."/>
            <person name="Cabau C."/>
            <person name="Klopp C."/>
            <person name="Thompson A.W."/>
            <person name="Robinson-Rechavi M."/>
            <person name="Braasch I."/>
            <person name="Lecointre G."/>
            <person name="Bobe J."/>
            <person name="Postlethwait J.H."/>
            <person name="Berthelot C."/>
            <person name="Roest Crollius H."/>
            <person name="Guiguen Y."/>
        </authorList>
    </citation>
    <scope>NUCLEOTIDE SEQUENCE</scope>
    <source>
        <strain evidence="2">WJC10195</strain>
    </source>
</reference>
<evidence type="ECO:0000313" key="3">
    <source>
        <dbReference type="Proteomes" id="UP001152622"/>
    </source>
</evidence>
<organism evidence="2 3">
    <name type="scientific">Synaphobranchus kaupii</name>
    <name type="common">Kaup's arrowtooth eel</name>
    <dbReference type="NCBI Taxonomy" id="118154"/>
    <lineage>
        <taxon>Eukaryota</taxon>
        <taxon>Metazoa</taxon>
        <taxon>Chordata</taxon>
        <taxon>Craniata</taxon>
        <taxon>Vertebrata</taxon>
        <taxon>Euteleostomi</taxon>
        <taxon>Actinopterygii</taxon>
        <taxon>Neopterygii</taxon>
        <taxon>Teleostei</taxon>
        <taxon>Anguilliformes</taxon>
        <taxon>Synaphobranchidae</taxon>
        <taxon>Synaphobranchus</taxon>
    </lineage>
</organism>
<dbReference type="Proteomes" id="UP001152622">
    <property type="component" value="Chromosome 21"/>
</dbReference>
<gene>
    <name evidence="2" type="ORF">SKAU_G00402600</name>
</gene>
<protein>
    <submittedName>
        <fullName evidence="2">Uncharacterized protein</fullName>
    </submittedName>
</protein>
<proteinExistence type="predicted"/>
<keyword evidence="3" id="KW-1185">Reference proteome</keyword>
<accession>A0A9Q1ICI7</accession>
<name>A0A9Q1ICI7_SYNKA</name>
<dbReference type="EMBL" id="JAINUF010000021">
    <property type="protein sequence ID" value="KAJ8334621.1"/>
    <property type="molecule type" value="Genomic_DNA"/>
</dbReference>
<evidence type="ECO:0000256" key="1">
    <source>
        <dbReference type="SAM" id="MobiDB-lite"/>
    </source>
</evidence>
<sequence length="115" mass="12458">MQALILGQKTRAPFPHSANTHFVGGPPLPAGVAAGRGRGRKSGAGLTRADVRMTWRESHSVERRGVKNDAVRREMMEPACSHVRGLRSTVTAASGERWGEVTRLKLSCATHKTQC</sequence>
<dbReference type="AlphaFoldDB" id="A0A9Q1ICI7"/>